<comment type="caution">
    <text evidence="1">The sequence shown here is derived from an EMBL/GenBank/DDBJ whole genome shotgun (WGS) entry which is preliminary data.</text>
</comment>
<evidence type="ECO:0000313" key="2">
    <source>
        <dbReference type="Proteomes" id="UP000295735"/>
    </source>
</evidence>
<protein>
    <submittedName>
        <fullName evidence="1">Rrf2 family transcriptional regulator</fullName>
    </submittedName>
</protein>
<organism evidence="1 2">
    <name type="scientific">Macrococcus equipercicus</name>
    <dbReference type="NCBI Taxonomy" id="69967"/>
    <lineage>
        <taxon>Bacteria</taxon>
        <taxon>Bacillati</taxon>
        <taxon>Bacillota</taxon>
        <taxon>Bacilli</taxon>
        <taxon>Bacillales</taxon>
        <taxon>Staphylococcaceae</taxon>
        <taxon>Macrococcus</taxon>
    </lineage>
</organism>
<evidence type="ECO:0000313" key="1">
    <source>
        <dbReference type="EMBL" id="KAA1042318.1"/>
    </source>
</evidence>
<dbReference type="PANTHER" id="PTHR33221">
    <property type="entry name" value="WINGED HELIX-TURN-HELIX TRANSCRIPTIONAL REGULATOR, RRF2 FAMILY"/>
    <property type="match status" value="1"/>
</dbReference>
<dbReference type="Pfam" id="PF02082">
    <property type="entry name" value="Rrf2"/>
    <property type="match status" value="1"/>
</dbReference>
<sequence>MNLEFNMAVHILSCLAKHPEDKFSSSELAAKICVNPAQLRRVLSKLNEHHYIESFNGKYGGYTANAGTIDVSLADLYLLFMEGRSTRRLFTGSTDNPCDISRGIKDVMVDYQRKEQEVIAAHYRSITVRDVLNDIVQEDYHEV</sequence>
<accession>A0ABQ6RAP5</accession>
<keyword evidence="2" id="KW-1185">Reference proteome</keyword>
<dbReference type="Proteomes" id="UP000295735">
    <property type="component" value="Unassembled WGS sequence"/>
</dbReference>
<name>A0ABQ6RAP5_9STAP</name>
<dbReference type="Gene3D" id="1.10.10.10">
    <property type="entry name" value="Winged helix-like DNA-binding domain superfamily/Winged helix DNA-binding domain"/>
    <property type="match status" value="1"/>
</dbReference>
<dbReference type="InterPro" id="IPR036388">
    <property type="entry name" value="WH-like_DNA-bd_sf"/>
</dbReference>
<dbReference type="PANTHER" id="PTHR33221:SF15">
    <property type="entry name" value="HTH-TYPE TRANSCRIPTIONAL REGULATOR YWGB-RELATED"/>
    <property type="match status" value="1"/>
</dbReference>
<dbReference type="InterPro" id="IPR036390">
    <property type="entry name" value="WH_DNA-bd_sf"/>
</dbReference>
<reference evidence="1 2" key="1">
    <citation type="submission" date="2019-09" db="EMBL/GenBank/DDBJ databases">
        <authorList>
            <person name="Mazhar S."/>
            <person name="Altermann E."/>
            <person name="Hill C."/>
            <person name="Mcauliffe O."/>
        </authorList>
    </citation>
    <scope>NUCLEOTIDE SEQUENCE [LARGE SCALE GENOMIC DNA]</scope>
    <source>
        <strain evidence="1 2">ATCC 51831</strain>
    </source>
</reference>
<dbReference type="InterPro" id="IPR000944">
    <property type="entry name" value="Tscrpt_reg_Rrf2"/>
</dbReference>
<gene>
    <name evidence="1" type="ORF">ERX35_000095</name>
</gene>
<proteinExistence type="predicted"/>
<dbReference type="NCBIfam" id="NF041852">
    <property type="entry name" value="trans_reg_HypR"/>
    <property type="match status" value="1"/>
</dbReference>
<dbReference type="PROSITE" id="PS51197">
    <property type="entry name" value="HTH_RRF2_2"/>
    <property type="match status" value="1"/>
</dbReference>
<dbReference type="SUPFAM" id="SSF46785">
    <property type="entry name" value="Winged helix' DNA-binding domain"/>
    <property type="match status" value="1"/>
</dbReference>
<dbReference type="RefSeq" id="WP_149457871.1">
    <property type="nucleotide sequence ID" value="NZ_SCWC02000001.1"/>
</dbReference>
<dbReference type="EMBL" id="SCWC02000001">
    <property type="protein sequence ID" value="KAA1042318.1"/>
    <property type="molecule type" value="Genomic_DNA"/>
</dbReference>